<keyword evidence="3" id="KW-1185">Reference proteome</keyword>
<feature type="domain" description="Mga helix-turn-helix" evidence="1">
    <location>
        <begin position="87"/>
        <end position="174"/>
    </location>
</feature>
<dbReference type="InterPro" id="IPR007737">
    <property type="entry name" value="Mga_HTH"/>
</dbReference>
<protein>
    <recommendedName>
        <fullName evidence="1">Mga helix-turn-helix domain-containing protein</fullName>
    </recommendedName>
</protein>
<reference evidence="2" key="1">
    <citation type="submission" date="2018-07" db="EMBL/GenBank/DDBJ databases">
        <title>The Genome Sequence of Enterococcus sp. DIV0659b.</title>
        <authorList>
            <consortium name="The Broad Institute Genomics Platform"/>
            <consortium name="The Broad Institute Genomic Center for Infectious Diseases"/>
            <person name="Earl A."/>
            <person name="Manson A."/>
            <person name="Schwartman J."/>
            <person name="Gilmore M."/>
            <person name="Abouelleil A."/>
            <person name="Cao P."/>
            <person name="Chapman S."/>
            <person name="Cusick C."/>
            <person name="Shea T."/>
            <person name="Young S."/>
            <person name="Neafsey D."/>
            <person name="Nusbaum C."/>
            <person name="Birren B."/>
        </authorList>
    </citation>
    <scope>NUCLEOTIDE SEQUENCE [LARGE SCALE GENOMIC DNA]</scope>
    <source>
        <strain evidence="2">4G2_DIV0659</strain>
    </source>
</reference>
<name>A0ABU8IFB9_9ENTE</name>
<organism evidence="2 3">
    <name type="scientific">Candidatus Enterococcus mansonii</name>
    <dbReference type="NCBI Taxonomy" id="1834181"/>
    <lineage>
        <taxon>Bacteria</taxon>
        <taxon>Bacillati</taxon>
        <taxon>Bacillota</taxon>
        <taxon>Bacilli</taxon>
        <taxon>Lactobacillales</taxon>
        <taxon>Enterococcaceae</taxon>
        <taxon>Enterococcus</taxon>
    </lineage>
</organism>
<evidence type="ECO:0000259" key="1">
    <source>
        <dbReference type="Pfam" id="PF05043"/>
    </source>
</evidence>
<dbReference type="Proteomes" id="UP000195139">
    <property type="component" value="Unassembled WGS sequence"/>
</dbReference>
<dbReference type="EMBL" id="NGLE02000001">
    <property type="protein sequence ID" value="MEI5994369.1"/>
    <property type="molecule type" value="Genomic_DNA"/>
</dbReference>
<proteinExistence type="predicted"/>
<comment type="caution">
    <text evidence="2">The sequence shown here is derived from an EMBL/GenBank/DDBJ whole genome shotgun (WGS) entry which is preliminary data.</text>
</comment>
<evidence type="ECO:0000313" key="3">
    <source>
        <dbReference type="Proteomes" id="UP000195139"/>
    </source>
</evidence>
<dbReference type="RefSeq" id="WP_336577071.1">
    <property type="nucleotide sequence ID" value="NZ_NGLE02000001.1"/>
</dbReference>
<dbReference type="Pfam" id="PF05043">
    <property type="entry name" value="Mga"/>
    <property type="match status" value="1"/>
</dbReference>
<sequence length="492" mass="57351">MILNKENILNLLEKKDRILCHILEYVSTATACELSYEELVKVVDLSAVTLSEVIKELGDEIDQLEVEDYLEVSVLSKNIYYFKKGKNFSLDLFFSKMMNKSTYFQILQDLFYGKTITTEKYVQEFFISSSSLARKFRYLRSFSQELGMKIIKRSGVFYLSGNEERIRYFYYLLFRVSRSFPKAGMMSSKVGESLKIIDPKITQNSIDCFLLYFNISKLRASKGYVIESDSSEFMVVNRLITKEKFSNIVRKNYQLMISEDAMEKEIANLYFFISTNNLLDMKTVLNVSAYLTPSTLNDKAFEMANLIIYQMALFLDIEFHPDEYFYLIANLYLILKKQALFCVSADLDYSLAIGSSKVYELYSRFTKYFEENTRKKNPLSIGTLKVLFNEVLKKKGVGLKILVYSKFGDRNKEIIEEKLSELIFYPITFLNTFSDQPNIIVTDYHLESTGKTAVFIIENYSIYGDLGRVVQSINTNYFNIEKEDTLNEDRNH</sequence>
<accession>A0ABU8IFB9</accession>
<gene>
    <name evidence="2" type="ORF">A5880_001927</name>
</gene>
<evidence type="ECO:0000313" key="2">
    <source>
        <dbReference type="EMBL" id="MEI5994369.1"/>
    </source>
</evidence>